<name>A0A150FNP3_CLOPD</name>
<keyword evidence="11" id="KW-1185">Reference proteome</keyword>
<dbReference type="RefSeq" id="WP_066068060.1">
    <property type="nucleotide sequence ID" value="NZ_FRBG01000006.1"/>
</dbReference>
<evidence type="ECO:0000256" key="2">
    <source>
        <dbReference type="ARBA" id="ARBA00022475"/>
    </source>
</evidence>
<evidence type="ECO:0000313" key="10">
    <source>
        <dbReference type="Proteomes" id="UP000092605"/>
    </source>
</evidence>
<dbReference type="EMBL" id="FRBG01000006">
    <property type="protein sequence ID" value="SHK86443.1"/>
    <property type="molecule type" value="Genomic_DNA"/>
</dbReference>
<dbReference type="GO" id="GO:0005886">
    <property type="term" value="C:plasma membrane"/>
    <property type="evidence" value="ECO:0007669"/>
    <property type="project" value="UniProtKB-SubCell"/>
</dbReference>
<dbReference type="InterPro" id="IPR033479">
    <property type="entry name" value="dCache_1"/>
</dbReference>
<proteinExistence type="predicted"/>
<gene>
    <name evidence="8" type="ORF">JWYL7_0316</name>
    <name evidence="9" type="ORF">SAMN05661008_01042</name>
</gene>
<evidence type="ECO:0000256" key="4">
    <source>
        <dbReference type="ARBA" id="ARBA00022989"/>
    </source>
</evidence>
<comment type="caution">
    <text evidence="8">The sequence shown here is derived from an EMBL/GenBank/DDBJ whole genome shotgun (WGS) entry which is preliminary data.</text>
</comment>
<reference evidence="8 10" key="1">
    <citation type="submission" date="2016-02" db="EMBL/GenBank/DDBJ databases">
        <title>Draft genome sequence for Clostridium paradoxum JW-YL-7.</title>
        <authorList>
            <person name="Utturkar S.M."/>
            <person name="Lancaster A."/>
            <person name="Poole F.L."/>
            <person name="Adams M.W."/>
            <person name="Brown S.D."/>
        </authorList>
    </citation>
    <scope>NUCLEOTIDE SEQUENCE [LARGE SCALE GENOMIC DNA]</scope>
    <source>
        <strain evidence="8 10">JW-YL-7</strain>
    </source>
</reference>
<dbReference type="Proteomes" id="UP000092605">
    <property type="component" value="Unassembled WGS sequence"/>
</dbReference>
<dbReference type="OrthoDB" id="9762005at2"/>
<dbReference type="AlphaFoldDB" id="A0A150FNP3"/>
<dbReference type="Proteomes" id="UP000323392">
    <property type="component" value="Unassembled WGS sequence"/>
</dbReference>
<accession>A0A150FNP3</accession>
<keyword evidence="2" id="KW-1003">Cell membrane</keyword>
<evidence type="ECO:0000313" key="9">
    <source>
        <dbReference type="EMBL" id="SHK86443.1"/>
    </source>
</evidence>
<keyword evidence="5 6" id="KW-0472">Membrane</keyword>
<keyword evidence="4 6" id="KW-1133">Transmembrane helix</keyword>
<reference evidence="9 11" key="2">
    <citation type="submission" date="2016-11" db="EMBL/GenBank/DDBJ databases">
        <authorList>
            <person name="Varghese N."/>
            <person name="Submissions S."/>
        </authorList>
    </citation>
    <scope>NUCLEOTIDE SEQUENCE [LARGE SCALE GENOMIC DNA]</scope>
    <source>
        <strain evidence="9 11">DSM 7308</strain>
    </source>
</reference>
<evidence type="ECO:0000256" key="6">
    <source>
        <dbReference type="SAM" id="Phobius"/>
    </source>
</evidence>
<dbReference type="PATRIC" id="fig|1121328.3.peg.315"/>
<evidence type="ECO:0000256" key="3">
    <source>
        <dbReference type="ARBA" id="ARBA00022692"/>
    </source>
</evidence>
<dbReference type="EMBL" id="LSFY01000001">
    <property type="protein sequence ID" value="KXZ39241.1"/>
    <property type="molecule type" value="Genomic_DNA"/>
</dbReference>
<comment type="subcellular location">
    <subcellularLocation>
        <location evidence="1">Cell membrane</location>
        <topology evidence="1">Multi-pass membrane protein</topology>
    </subcellularLocation>
</comment>
<protein>
    <submittedName>
        <fullName evidence="8 9">Cache domain-containing protein</fullName>
    </submittedName>
</protein>
<feature type="transmembrane region" description="Helical" evidence="6">
    <location>
        <begin position="7"/>
        <end position="28"/>
    </location>
</feature>
<dbReference type="Pfam" id="PF02743">
    <property type="entry name" value="dCache_1"/>
    <property type="match status" value="1"/>
</dbReference>
<evidence type="ECO:0000313" key="8">
    <source>
        <dbReference type="EMBL" id="KXZ39241.1"/>
    </source>
</evidence>
<dbReference type="CDD" id="cd12913">
    <property type="entry name" value="PDC1_MCP_like"/>
    <property type="match status" value="1"/>
</dbReference>
<organism evidence="8 10">
    <name type="scientific">Alkalithermobacter thermoalcaliphilus JW-YL-7 = DSM 7308</name>
    <dbReference type="NCBI Taxonomy" id="1121328"/>
    <lineage>
        <taxon>Bacteria</taxon>
        <taxon>Bacillati</taxon>
        <taxon>Bacillota</taxon>
        <taxon>Clostridia</taxon>
        <taxon>Peptostreptococcales</taxon>
        <taxon>Tepidibacteraceae</taxon>
        <taxon>Alkalithermobacter</taxon>
    </lineage>
</organism>
<feature type="domain" description="Cache" evidence="7">
    <location>
        <begin position="35"/>
        <end position="248"/>
    </location>
</feature>
<evidence type="ECO:0000256" key="1">
    <source>
        <dbReference type="ARBA" id="ARBA00004651"/>
    </source>
</evidence>
<dbReference type="Gene3D" id="3.30.450.20">
    <property type="entry name" value="PAS domain"/>
    <property type="match status" value="1"/>
</dbReference>
<evidence type="ECO:0000313" key="11">
    <source>
        <dbReference type="Proteomes" id="UP000323392"/>
    </source>
</evidence>
<evidence type="ECO:0000259" key="7">
    <source>
        <dbReference type="Pfam" id="PF02743"/>
    </source>
</evidence>
<keyword evidence="3 6" id="KW-0812">Transmembrane</keyword>
<dbReference type="STRING" id="1121328.JWYL7_0316"/>
<sequence length="264" mass="30065">MNLRKKFLSMIFIPVVLFFSVIITYSTIVQFQKSSNDAQILAEAVSKEYAYLVKGQLEVALNTAKTVSNISSEMVEQGITDRKALDLSLRKIIESNDSFYGIWVVFEPNSFDGKDAEYAGKKEYDAKGRFTSYWFRDGNQIVREYFEIDQVYDPKNNDYYTIPLNSGIETITEPYYEEVEDGKKVLMTSLAVPIKSGGKILGVAGIDMTLEYLQSFIKETKLYETGFGRIVSHEGIVVAHPDESRVGQPKNDLEKVLFYLKLRV</sequence>
<evidence type="ECO:0000256" key="5">
    <source>
        <dbReference type="ARBA" id="ARBA00023136"/>
    </source>
</evidence>